<proteinExistence type="inferred from homology"/>
<reference evidence="6 7" key="1">
    <citation type="submission" date="2019-02" db="EMBL/GenBank/DDBJ databases">
        <title>Deep-cultivation of Planctomycetes and their phenomic and genomic characterization uncovers novel biology.</title>
        <authorList>
            <person name="Wiegand S."/>
            <person name="Jogler M."/>
            <person name="Boedeker C."/>
            <person name="Pinto D."/>
            <person name="Vollmers J."/>
            <person name="Rivas-Marin E."/>
            <person name="Kohn T."/>
            <person name="Peeters S.H."/>
            <person name="Heuer A."/>
            <person name="Rast P."/>
            <person name="Oberbeckmann S."/>
            <person name="Bunk B."/>
            <person name="Jeske O."/>
            <person name="Meyerdierks A."/>
            <person name="Storesund J.E."/>
            <person name="Kallscheuer N."/>
            <person name="Luecker S."/>
            <person name="Lage O.M."/>
            <person name="Pohl T."/>
            <person name="Merkel B.J."/>
            <person name="Hornburger P."/>
            <person name="Mueller R.-W."/>
            <person name="Bruemmer F."/>
            <person name="Labrenz M."/>
            <person name="Spormann A.M."/>
            <person name="Op den Camp H."/>
            <person name="Overmann J."/>
            <person name="Amann R."/>
            <person name="Jetten M.S.M."/>
            <person name="Mascher T."/>
            <person name="Medema M.H."/>
            <person name="Devos D.P."/>
            <person name="Kaster A.-K."/>
            <person name="Ovreas L."/>
            <person name="Rohde M."/>
            <person name="Galperin M.Y."/>
            <person name="Jogler C."/>
        </authorList>
    </citation>
    <scope>NUCLEOTIDE SEQUENCE [LARGE SCALE GENOMIC DNA]</scope>
    <source>
        <strain evidence="6 7">K23_9</strain>
    </source>
</reference>
<name>A0A517P2X2_9BACT</name>
<accession>A0A517P2X2</accession>
<feature type="domain" description="Peptidase M16 C-terminal" evidence="5">
    <location>
        <begin position="166"/>
        <end position="344"/>
    </location>
</feature>
<evidence type="ECO:0000256" key="1">
    <source>
        <dbReference type="ARBA" id="ARBA00001947"/>
    </source>
</evidence>
<dbReference type="RefSeq" id="WP_145421512.1">
    <property type="nucleotide sequence ID" value="NZ_CP036526.1"/>
</dbReference>
<dbReference type="PANTHER" id="PTHR11851">
    <property type="entry name" value="METALLOPROTEASE"/>
    <property type="match status" value="1"/>
</dbReference>
<protein>
    <submittedName>
        <fullName evidence="6">Protease 3</fullName>
        <ecNumber evidence="6">3.4.24.55</ecNumber>
    </submittedName>
</protein>
<evidence type="ECO:0000313" key="6">
    <source>
        <dbReference type="EMBL" id="QDT13725.1"/>
    </source>
</evidence>
<dbReference type="Pfam" id="PF00675">
    <property type="entry name" value="Peptidase_M16"/>
    <property type="match status" value="1"/>
</dbReference>
<dbReference type="Proteomes" id="UP000319817">
    <property type="component" value="Chromosome"/>
</dbReference>
<dbReference type="Gene3D" id="3.30.830.10">
    <property type="entry name" value="Metalloenzyme, LuxS/M16 peptidase-like"/>
    <property type="match status" value="2"/>
</dbReference>
<comment type="similarity">
    <text evidence="2 3">Belongs to the peptidase M16 family.</text>
</comment>
<evidence type="ECO:0000259" key="4">
    <source>
        <dbReference type="Pfam" id="PF00675"/>
    </source>
</evidence>
<organism evidence="6 7">
    <name type="scientific">Stieleria marina</name>
    <dbReference type="NCBI Taxonomy" id="1930275"/>
    <lineage>
        <taxon>Bacteria</taxon>
        <taxon>Pseudomonadati</taxon>
        <taxon>Planctomycetota</taxon>
        <taxon>Planctomycetia</taxon>
        <taxon>Pirellulales</taxon>
        <taxon>Pirellulaceae</taxon>
        <taxon>Stieleria</taxon>
    </lineage>
</organism>
<dbReference type="OrthoDB" id="9811314at2"/>
<gene>
    <name evidence="6" type="primary">ptrA_3</name>
    <name evidence="6" type="ORF">K239x_57450</name>
</gene>
<dbReference type="InterPro" id="IPR001431">
    <property type="entry name" value="Pept_M16_Zn_BS"/>
</dbReference>
<dbReference type="EMBL" id="CP036526">
    <property type="protein sequence ID" value="QDT13725.1"/>
    <property type="molecule type" value="Genomic_DNA"/>
</dbReference>
<dbReference type="EC" id="3.4.24.55" evidence="6"/>
<evidence type="ECO:0000313" key="7">
    <source>
        <dbReference type="Proteomes" id="UP000319817"/>
    </source>
</evidence>
<sequence length="418" mass="45948">MSEFRQTTLPNGLRIAAEIDSRAYSSSLGYFVHAGSRNEVDAESGLSHFLEHMMFKGTDRRSAADVNRELDELGGQGNAYTSEEQTVYYATVLPKFQDRLIDLLTDMMGPALDEGEFETERQVILEEIAKYEDQPPFGAFERSLEVYFGPRGLGRRVLGTSESIQSVTAQRMRAYFNRRYRPENIVLAATGNVDFDGLVAAAQEKTTTWSQRPNGGEPVADDPATVPVGIQLDRQLAIADASQAYLVRIGHGPSSGSDDRYAARALATLLGDDGGSRLFWELIDTGRAEVATLWPQEFTDTGAWFNYLVCAPDEMADNVKIFDDIMQGVVNNGVDQEELDQVINKAAAGCIMQSERSSSRLFSLGSRWLTHNEYVSIDDTLGKLRGLTVDAVSKAAQDYLTCDQTDILAQASGEVVSG</sequence>
<comment type="cofactor">
    <cofactor evidence="1">
        <name>Zn(2+)</name>
        <dbReference type="ChEBI" id="CHEBI:29105"/>
    </cofactor>
</comment>
<evidence type="ECO:0000259" key="5">
    <source>
        <dbReference type="Pfam" id="PF05193"/>
    </source>
</evidence>
<dbReference type="InterPro" id="IPR011765">
    <property type="entry name" value="Pept_M16_N"/>
</dbReference>
<dbReference type="InterPro" id="IPR007863">
    <property type="entry name" value="Peptidase_M16_C"/>
</dbReference>
<evidence type="ECO:0000256" key="3">
    <source>
        <dbReference type="RuleBase" id="RU004447"/>
    </source>
</evidence>
<dbReference type="PROSITE" id="PS00143">
    <property type="entry name" value="INSULINASE"/>
    <property type="match status" value="1"/>
</dbReference>
<dbReference type="SUPFAM" id="SSF63411">
    <property type="entry name" value="LuxS/MPP-like metallohydrolase"/>
    <property type="match status" value="2"/>
</dbReference>
<dbReference type="GO" id="GO:0046872">
    <property type="term" value="F:metal ion binding"/>
    <property type="evidence" value="ECO:0007669"/>
    <property type="project" value="InterPro"/>
</dbReference>
<keyword evidence="7" id="KW-1185">Reference proteome</keyword>
<dbReference type="PANTHER" id="PTHR11851:SF49">
    <property type="entry name" value="MITOCHONDRIAL-PROCESSING PEPTIDASE SUBUNIT ALPHA"/>
    <property type="match status" value="1"/>
</dbReference>
<dbReference type="InterPro" id="IPR011249">
    <property type="entry name" value="Metalloenz_LuxS/M16"/>
</dbReference>
<dbReference type="InterPro" id="IPR050361">
    <property type="entry name" value="MPP/UQCRC_Complex"/>
</dbReference>
<dbReference type="Pfam" id="PF05193">
    <property type="entry name" value="Peptidase_M16_C"/>
    <property type="match status" value="1"/>
</dbReference>
<keyword evidence="6" id="KW-0378">Hydrolase</keyword>
<evidence type="ECO:0000256" key="2">
    <source>
        <dbReference type="ARBA" id="ARBA00007261"/>
    </source>
</evidence>
<keyword evidence="6" id="KW-0645">Protease</keyword>
<feature type="domain" description="Peptidase M16 N-terminal" evidence="4">
    <location>
        <begin position="14"/>
        <end position="159"/>
    </location>
</feature>
<dbReference type="GO" id="GO:0004222">
    <property type="term" value="F:metalloendopeptidase activity"/>
    <property type="evidence" value="ECO:0007669"/>
    <property type="project" value="UniProtKB-EC"/>
</dbReference>
<dbReference type="AlphaFoldDB" id="A0A517P2X2"/>
<dbReference type="GO" id="GO:0006508">
    <property type="term" value="P:proteolysis"/>
    <property type="evidence" value="ECO:0007669"/>
    <property type="project" value="UniProtKB-KW"/>
</dbReference>